<accession>A0A9P6IPT1</accession>
<feature type="non-terminal residue" evidence="3">
    <location>
        <position position="1"/>
    </location>
</feature>
<protein>
    <submittedName>
        <fullName evidence="3">Uncharacterized protein</fullName>
    </submittedName>
</protein>
<dbReference type="EMBL" id="JAAAHY010002732">
    <property type="protein sequence ID" value="KAF9943990.1"/>
    <property type="molecule type" value="Genomic_DNA"/>
</dbReference>
<feature type="non-terminal residue" evidence="3">
    <location>
        <position position="549"/>
    </location>
</feature>
<proteinExistence type="predicted"/>
<dbReference type="OrthoDB" id="2444617at2759"/>
<evidence type="ECO:0000313" key="4">
    <source>
        <dbReference type="Proteomes" id="UP000738359"/>
    </source>
</evidence>
<gene>
    <name evidence="3" type="ORF">BGZ70_005175</name>
</gene>
<keyword evidence="4" id="KW-1185">Reference proteome</keyword>
<feature type="region of interest" description="Disordered" evidence="2">
    <location>
        <begin position="60"/>
        <end position="79"/>
    </location>
</feature>
<dbReference type="Proteomes" id="UP000738359">
    <property type="component" value="Unassembled WGS sequence"/>
</dbReference>
<dbReference type="AlphaFoldDB" id="A0A9P6IPT1"/>
<comment type="caution">
    <text evidence="3">The sequence shown here is derived from an EMBL/GenBank/DDBJ whole genome shotgun (WGS) entry which is preliminary data.</text>
</comment>
<reference evidence="3" key="1">
    <citation type="journal article" date="2020" name="Fungal Divers.">
        <title>Resolving the Mortierellaceae phylogeny through synthesis of multi-gene phylogenetics and phylogenomics.</title>
        <authorList>
            <person name="Vandepol N."/>
            <person name="Liber J."/>
            <person name="Desiro A."/>
            <person name="Na H."/>
            <person name="Kennedy M."/>
            <person name="Barry K."/>
            <person name="Grigoriev I.V."/>
            <person name="Miller A.N."/>
            <person name="O'Donnell K."/>
            <person name="Stajich J.E."/>
            <person name="Bonito G."/>
        </authorList>
    </citation>
    <scope>NUCLEOTIDE SEQUENCE</scope>
    <source>
        <strain evidence="3">CK1249</strain>
    </source>
</reference>
<evidence type="ECO:0000256" key="2">
    <source>
        <dbReference type="SAM" id="MobiDB-lite"/>
    </source>
</evidence>
<sequence>IVTIPVQHVDGQAVVYWKSIEQVFSGIKGVKNGNVAIPCCIKYFPGVVLDVVLSTSVEPVGVSPSKFDPTDRKTDLTDAPADAPVEDKVITALDVTPETSVGNFGVFDTASSSSSSSDVDTSSNGTLFQQVVTRASRKARESEIEQRFISLLEPEVQETVRASSDVYQAFTQAMRGRNEGLSRADLKQELSGPFQKLEAVMLAKNTELQEEMYAMRKEMNAKQGEMIKLQEASDAKQEEIIRLQEEMKQLQIQALSQLAVLQDRVKAVLTQTYELHEYPIPRLFVVLPRDPSRWYAADPFSNKFRLYFLCGCGEHTKSVDNNTKIHFAKHEGYQIARPTEFFQLYGSHVFTVLKMLKFGISVAGMAVPAISHLVRADVIDQAAAYLKVLKDIEPMMDPVIDWMDKVSVNEGEAVDGFARQMENKEALAGADLRKLGTFLKVKDGDKVLGNLYRTVTDEGHVKWVCIDHYRENYQETTAEDFQRMLNAVGGSFDRSLGRVEVTLQSRVLAEQFFATLAKARSVYELDVGFEWPCTAGSLEVLEDALKTSR</sequence>
<evidence type="ECO:0000313" key="3">
    <source>
        <dbReference type="EMBL" id="KAF9943990.1"/>
    </source>
</evidence>
<organism evidence="3 4">
    <name type="scientific">Mortierella alpina</name>
    <name type="common">Oleaginous fungus</name>
    <name type="synonym">Mortierella renispora</name>
    <dbReference type="NCBI Taxonomy" id="64518"/>
    <lineage>
        <taxon>Eukaryota</taxon>
        <taxon>Fungi</taxon>
        <taxon>Fungi incertae sedis</taxon>
        <taxon>Mucoromycota</taxon>
        <taxon>Mortierellomycotina</taxon>
        <taxon>Mortierellomycetes</taxon>
        <taxon>Mortierellales</taxon>
        <taxon>Mortierellaceae</taxon>
        <taxon>Mortierella</taxon>
    </lineage>
</organism>
<feature type="coiled-coil region" evidence="1">
    <location>
        <begin position="205"/>
        <end position="253"/>
    </location>
</feature>
<evidence type="ECO:0000256" key="1">
    <source>
        <dbReference type="SAM" id="Coils"/>
    </source>
</evidence>
<keyword evidence="1" id="KW-0175">Coiled coil</keyword>
<name>A0A9P6IPT1_MORAP</name>